<dbReference type="PROSITE" id="PS01057">
    <property type="entry name" value="SAICAR_SYNTHETASE_1"/>
    <property type="match status" value="1"/>
</dbReference>
<evidence type="ECO:0000256" key="8">
    <source>
        <dbReference type="ARBA" id="ARBA00022840"/>
    </source>
</evidence>
<sequence length="345" mass="37225">MSPPPRATSAPKPARATRDNGRVTAIPTPTTELAGWRHAYSGKVRDLYVPAETPEGATPERMLVVASDRVSAFDHVLSPGIPGKGELLTTLSVWWFDRLAGADGGRSIPNHLAASHELTLGADGQANTPDDLKSLIPDAVAGRAMVVKSLDMLPIECVVRGYLTGSGWAEYRENGTVCGIALPDGLSNGDRLPEPIYTPAYKAPLGEHDENISYERTVELVGAERAAELRDLSLEIYARAAATTEAHGVILADTKFEFGIDDNGVLTLADEVLTSDSSRYWDAAAWATGTTPDERMASFDKQIVRDWLAANWPAPREGEPPALPADIVERTTARYRELLERLTAA</sequence>
<keyword evidence="8 11" id="KW-0067">ATP-binding</keyword>
<evidence type="ECO:0000256" key="1">
    <source>
        <dbReference type="ARBA" id="ARBA00004672"/>
    </source>
</evidence>
<evidence type="ECO:0000256" key="5">
    <source>
        <dbReference type="ARBA" id="ARBA00022598"/>
    </source>
</evidence>
<dbReference type="Pfam" id="PF01259">
    <property type="entry name" value="SAICAR_synt"/>
    <property type="match status" value="1"/>
</dbReference>
<evidence type="ECO:0000256" key="3">
    <source>
        <dbReference type="ARBA" id="ARBA00012217"/>
    </source>
</evidence>
<dbReference type="SUPFAM" id="SSF56104">
    <property type="entry name" value="SAICAR synthase-like"/>
    <property type="match status" value="1"/>
</dbReference>
<name>A0ABS7HWF2_9MICO</name>
<dbReference type="NCBIfam" id="NF010568">
    <property type="entry name" value="PRK13961.1"/>
    <property type="match status" value="1"/>
</dbReference>
<comment type="catalytic activity">
    <reaction evidence="10 11">
        <text>5-amino-1-(5-phospho-D-ribosyl)imidazole-4-carboxylate + L-aspartate + ATP = (2S)-2-[5-amino-1-(5-phospho-beta-D-ribosyl)imidazole-4-carboxamido]succinate + ADP + phosphate + 2 H(+)</text>
        <dbReference type="Rhea" id="RHEA:22628"/>
        <dbReference type="ChEBI" id="CHEBI:15378"/>
        <dbReference type="ChEBI" id="CHEBI:29991"/>
        <dbReference type="ChEBI" id="CHEBI:30616"/>
        <dbReference type="ChEBI" id="CHEBI:43474"/>
        <dbReference type="ChEBI" id="CHEBI:58443"/>
        <dbReference type="ChEBI" id="CHEBI:77657"/>
        <dbReference type="ChEBI" id="CHEBI:456216"/>
        <dbReference type="EC" id="6.3.2.6"/>
    </reaction>
</comment>
<evidence type="ECO:0000256" key="6">
    <source>
        <dbReference type="ARBA" id="ARBA00022741"/>
    </source>
</evidence>
<dbReference type="GO" id="GO:0004639">
    <property type="term" value="F:phosphoribosylaminoimidazolesuccinocarboxamide synthase activity"/>
    <property type="evidence" value="ECO:0007669"/>
    <property type="project" value="UniProtKB-EC"/>
</dbReference>
<evidence type="ECO:0000256" key="12">
    <source>
        <dbReference type="SAM" id="MobiDB-lite"/>
    </source>
</evidence>
<dbReference type="InterPro" id="IPR028923">
    <property type="entry name" value="SAICAR_synt/ADE2_N"/>
</dbReference>
<dbReference type="NCBIfam" id="TIGR00081">
    <property type="entry name" value="purC"/>
    <property type="match status" value="1"/>
</dbReference>
<dbReference type="EC" id="6.3.2.6" evidence="3 11"/>
<feature type="domain" description="SAICAR synthetase/ADE2 N-terminal" evidence="13">
    <location>
        <begin position="39"/>
        <end position="310"/>
    </location>
</feature>
<accession>A0ABS7HWF2</accession>
<dbReference type="PANTHER" id="PTHR43700">
    <property type="entry name" value="PHOSPHORIBOSYLAMINOIMIDAZOLE-SUCCINOCARBOXAMIDE SYNTHASE"/>
    <property type="match status" value="1"/>
</dbReference>
<dbReference type="Gene3D" id="3.30.200.20">
    <property type="entry name" value="Phosphorylase Kinase, domain 1"/>
    <property type="match status" value="1"/>
</dbReference>
<evidence type="ECO:0000256" key="2">
    <source>
        <dbReference type="ARBA" id="ARBA00010190"/>
    </source>
</evidence>
<dbReference type="InterPro" id="IPR001636">
    <property type="entry name" value="SAICAR_synth"/>
</dbReference>
<dbReference type="CDD" id="cd01414">
    <property type="entry name" value="SAICAR_synt_Sc"/>
    <property type="match status" value="1"/>
</dbReference>
<keyword evidence="15" id="KW-1185">Reference proteome</keyword>
<dbReference type="EMBL" id="JAEUAX010000003">
    <property type="protein sequence ID" value="MBW9109702.1"/>
    <property type="molecule type" value="Genomic_DNA"/>
</dbReference>
<organism evidence="14 15">
    <name type="scientific">Microbacterium ureisolvens</name>
    <dbReference type="NCBI Taxonomy" id="2781186"/>
    <lineage>
        <taxon>Bacteria</taxon>
        <taxon>Bacillati</taxon>
        <taxon>Actinomycetota</taxon>
        <taxon>Actinomycetes</taxon>
        <taxon>Micrococcales</taxon>
        <taxon>Microbacteriaceae</taxon>
        <taxon>Microbacterium</taxon>
    </lineage>
</organism>
<keyword evidence="6 11" id="KW-0547">Nucleotide-binding</keyword>
<dbReference type="Gene3D" id="3.30.470.20">
    <property type="entry name" value="ATP-grasp fold, B domain"/>
    <property type="match status" value="1"/>
</dbReference>
<dbReference type="Proteomes" id="UP000777440">
    <property type="component" value="Unassembled WGS sequence"/>
</dbReference>
<dbReference type="PROSITE" id="PS01058">
    <property type="entry name" value="SAICAR_SYNTHETASE_2"/>
    <property type="match status" value="1"/>
</dbReference>
<keyword evidence="5 11" id="KW-0436">Ligase</keyword>
<evidence type="ECO:0000256" key="10">
    <source>
        <dbReference type="ARBA" id="ARBA00048475"/>
    </source>
</evidence>
<dbReference type="InterPro" id="IPR018236">
    <property type="entry name" value="SAICAR_synthetase_CS"/>
</dbReference>
<evidence type="ECO:0000256" key="4">
    <source>
        <dbReference type="ARBA" id="ARBA00016460"/>
    </source>
</evidence>
<keyword evidence="7 11" id="KW-0658">Purine biosynthesis</keyword>
<evidence type="ECO:0000313" key="14">
    <source>
        <dbReference type="EMBL" id="MBW9109702.1"/>
    </source>
</evidence>
<comment type="similarity">
    <text evidence="2 11">Belongs to the SAICAR synthetase family.</text>
</comment>
<comment type="pathway">
    <text evidence="1 11">Purine metabolism; IMP biosynthesis via de novo pathway; 5-amino-1-(5-phospho-D-ribosyl)imidazole-4-carboxamide from 5-amino-1-(5-phospho-D-ribosyl)imidazole-4-carboxylate: step 1/2.</text>
</comment>
<proteinExistence type="inferred from homology"/>
<protein>
    <recommendedName>
        <fullName evidence="4 11">Phosphoribosylaminoimidazole-succinocarboxamide synthase</fullName>
        <ecNumber evidence="3 11">6.3.2.6</ecNumber>
    </recommendedName>
    <alternativeName>
        <fullName evidence="9 11">SAICAR synthetase</fullName>
    </alternativeName>
</protein>
<comment type="caution">
    <text evidence="14">The sequence shown here is derived from an EMBL/GenBank/DDBJ whole genome shotgun (WGS) entry which is preliminary data.</text>
</comment>
<dbReference type="HAMAP" id="MF_00137">
    <property type="entry name" value="SAICAR_synth"/>
    <property type="match status" value="1"/>
</dbReference>
<dbReference type="PANTHER" id="PTHR43700:SF1">
    <property type="entry name" value="PHOSPHORIBOSYLAMINOIMIDAZOLE-SUCCINOCARBOXAMIDE SYNTHASE"/>
    <property type="match status" value="1"/>
</dbReference>
<evidence type="ECO:0000256" key="7">
    <source>
        <dbReference type="ARBA" id="ARBA00022755"/>
    </source>
</evidence>
<gene>
    <name evidence="11" type="primary">purC</name>
    <name evidence="14" type="ORF">JNB61_07955</name>
</gene>
<evidence type="ECO:0000313" key="15">
    <source>
        <dbReference type="Proteomes" id="UP000777440"/>
    </source>
</evidence>
<reference evidence="14 15" key="1">
    <citation type="journal article" date="2021" name="MBio">
        <title>Poor Competitiveness of Bradyrhizobium in Pigeon Pea Root Colonization in Indian Soils.</title>
        <authorList>
            <person name="Chalasani D."/>
            <person name="Basu A."/>
            <person name="Pullabhotla S.V.S.R.N."/>
            <person name="Jorrin B."/>
            <person name="Neal A.L."/>
            <person name="Poole P.S."/>
            <person name="Podile A.R."/>
            <person name="Tkacz A."/>
        </authorList>
    </citation>
    <scope>NUCLEOTIDE SEQUENCE [LARGE SCALE GENOMIC DNA]</scope>
    <source>
        <strain evidence="14 15">HU12</strain>
    </source>
</reference>
<evidence type="ECO:0000259" key="13">
    <source>
        <dbReference type="Pfam" id="PF01259"/>
    </source>
</evidence>
<evidence type="ECO:0000256" key="11">
    <source>
        <dbReference type="HAMAP-Rule" id="MF_00137"/>
    </source>
</evidence>
<evidence type="ECO:0000256" key="9">
    <source>
        <dbReference type="ARBA" id="ARBA00030409"/>
    </source>
</evidence>
<feature type="region of interest" description="Disordered" evidence="12">
    <location>
        <begin position="1"/>
        <end position="24"/>
    </location>
</feature>